<feature type="compositionally biased region" description="Low complexity" evidence="1">
    <location>
        <begin position="40"/>
        <end position="51"/>
    </location>
</feature>
<dbReference type="eggNOG" id="ENOG502SNUS">
    <property type="taxonomic scope" value="Eukaryota"/>
</dbReference>
<organism evidence="3 4">
    <name type="scientific">Thalassiosira oceanica</name>
    <name type="common">Marine diatom</name>
    <dbReference type="NCBI Taxonomy" id="159749"/>
    <lineage>
        <taxon>Eukaryota</taxon>
        <taxon>Sar</taxon>
        <taxon>Stramenopiles</taxon>
        <taxon>Ochrophyta</taxon>
        <taxon>Bacillariophyta</taxon>
        <taxon>Coscinodiscophyceae</taxon>
        <taxon>Thalassiosirophycidae</taxon>
        <taxon>Thalassiosirales</taxon>
        <taxon>Thalassiosiraceae</taxon>
        <taxon>Thalassiosira</taxon>
    </lineage>
</organism>
<name>K0SCN2_THAOC</name>
<evidence type="ECO:0000256" key="2">
    <source>
        <dbReference type="SAM" id="SignalP"/>
    </source>
</evidence>
<dbReference type="Pfam" id="PF10563">
    <property type="entry name" value="CA_like"/>
    <property type="match status" value="1"/>
</dbReference>
<feature type="region of interest" description="Disordered" evidence="1">
    <location>
        <begin position="39"/>
        <end position="74"/>
    </location>
</feature>
<protein>
    <submittedName>
        <fullName evidence="3">Uncharacterized protein</fullName>
    </submittedName>
</protein>
<dbReference type="OrthoDB" id="436883at2759"/>
<feature type="chain" id="PRO_5003837053" evidence="2">
    <location>
        <begin position="19"/>
        <end position="420"/>
    </location>
</feature>
<feature type="signal peptide" evidence="2">
    <location>
        <begin position="1"/>
        <end position="18"/>
    </location>
</feature>
<gene>
    <name evidence="3" type="ORF">THAOC_16709</name>
</gene>
<evidence type="ECO:0000256" key="1">
    <source>
        <dbReference type="SAM" id="MobiDB-lite"/>
    </source>
</evidence>
<dbReference type="EMBL" id="AGNL01018703">
    <property type="protein sequence ID" value="EJK62669.1"/>
    <property type="molecule type" value="Genomic_DNA"/>
</dbReference>
<keyword evidence="2" id="KW-0732">Signal</keyword>
<sequence length="420" mass="45722">MKFVHVALIASTASLSTALDSTRGGGKRRRELEQLEDLGGDMSMSMMLLDDPPVTTDYGSLSKSSKTKPPPEDGNICTGATSVALPFVPRTGGVTCSAATMINKPDPKDENTWTKFPQTGGNVSCGSQGKMDVGNLVPNTVAPFTKDRDACVTNVHVHLGAEHRSDGEYGPEFGANGPYQAGGTYNTYRAKYYDPADEHFTRQYIWKHCSNVRVGETYEFHWPQATSTFAACDNPWQYQSTFTDGLLCNYSPAAGGLEAGGFSPQDLADNIGVEAQVFTIVNNFDNTYDMHDHENLLEGPVVDSYLGAGELWAYYTGSRTGGSFGYTVEDDNCDDVSPVTWKVDQKAHLLTAEAMDRFCLDQQAWPGMKKCGSDDCGEIPGYAIDADGCCYPSSHVDEDNTRKVVVDDLSANNRIFTYCD</sequence>
<proteinExistence type="predicted"/>
<reference evidence="3 4" key="1">
    <citation type="journal article" date="2012" name="Genome Biol.">
        <title>Genome and low-iron response of an oceanic diatom adapted to chronic iron limitation.</title>
        <authorList>
            <person name="Lommer M."/>
            <person name="Specht M."/>
            <person name="Roy A.S."/>
            <person name="Kraemer L."/>
            <person name="Andreson R."/>
            <person name="Gutowska M.A."/>
            <person name="Wolf J."/>
            <person name="Bergner S.V."/>
            <person name="Schilhabel M.B."/>
            <person name="Klostermeier U.C."/>
            <person name="Beiko R.G."/>
            <person name="Rosenstiel P."/>
            <person name="Hippler M."/>
            <person name="Laroche J."/>
        </authorList>
    </citation>
    <scope>NUCLEOTIDE SEQUENCE [LARGE SCALE GENOMIC DNA]</scope>
    <source>
        <strain evidence="3 4">CCMP1005</strain>
    </source>
</reference>
<accession>K0SCN2</accession>
<comment type="caution">
    <text evidence="3">The sequence shown here is derived from an EMBL/GenBank/DDBJ whole genome shotgun (WGS) entry which is preliminary data.</text>
</comment>
<dbReference type="Proteomes" id="UP000266841">
    <property type="component" value="Unassembled WGS sequence"/>
</dbReference>
<evidence type="ECO:0000313" key="3">
    <source>
        <dbReference type="EMBL" id="EJK62669.1"/>
    </source>
</evidence>
<evidence type="ECO:0000313" key="4">
    <source>
        <dbReference type="Proteomes" id="UP000266841"/>
    </source>
</evidence>
<dbReference type="InterPro" id="IPR018883">
    <property type="entry name" value="Delta_CA"/>
</dbReference>
<dbReference type="AlphaFoldDB" id="K0SCN2"/>
<keyword evidence="4" id="KW-1185">Reference proteome</keyword>